<accession>T1FDC5</accession>
<dbReference type="EnsemblMetazoa" id="HelroT178545">
    <property type="protein sequence ID" value="HelroP178545"/>
    <property type="gene ID" value="HelroG178545"/>
</dbReference>
<sequence length="223" mass="25641">MLWLARWDLAIGMSKKPADDARCNLAGDISTSDNFFIKSETHTRIKFLRLTYKKEPIRTNDCDLINSPFDDCAPDTDRTSAASLCHYRSGAHRTGYISYRTFIPSPVKVEMCSGVPQYEEFSRTLKRIRNWVTLINRNVISVESVTYPLRNIWHKQDGGESTVQQGEWSTSGRGRKRWRIGRRRCLVYLVRLYLDGPFQEPSSSLLPATPLVEEIKDCTCNIL</sequence>
<dbReference type="EMBL" id="KB097456">
    <property type="protein sequence ID" value="ESN97095.1"/>
    <property type="molecule type" value="Genomic_DNA"/>
</dbReference>
<evidence type="ECO:0000313" key="2">
    <source>
        <dbReference type="EnsemblMetazoa" id="HelroP178545"/>
    </source>
</evidence>
<dbReference type="AlphaFoldDB" id="T1FDC5"/>
<protein>
    <submittedName>
        <fullName evidence="1 2">Uncharacterized protein</fullName>
    </submittedName>
</protein>
<name>T1FDC5_HELRO</name>
<dbReference type="InParanoid" id="T1FDC5"/>
<reference evidence="3" key="1">
    <citation type="submission" date="2012-12" db="EMBL/GenBank/DDBJ databases">
        <authorList>
            <person name="Hellsten U."/>
            <person name="Grimwood J."/>
            <person name="Chapman J.A."/>
            <person name="Shapiro H."/>
            <person name="Aerts A."/>
            <person name="Otillar R.P."/>
            <person name="Terry A.Y."/>
            <person name="Boore J.L."/>
            <person name="Simakov O."/>
            <person name="Marletaz F."/>
            <person name="Cho S.-J."/>
            <person name="Edsinger-Gonzales E."/>
            <person name="Havlak P."/>
            <person name="Kuo D.-H."/>
            <person name="Larsson T."/>
            <person name="Lv J."/>
            <person name="Arendt D."/>
            <person name="Savage R."/>
            <person name="Osoegawa K."/>
            <person name="de Jong P."/>
            <person name="Lindberg D.R."/>
            <person name="Seaver E.C."/>
            <person name="Weisblat D.A."/>
            <person name="Putnam N.H."/>
            <person name="Grigoriev I.V."/>
            <person name="Rokhsar D.S."/>
        </authorList>
    </citation>
    <scope>NUCLEOTIDE SEQUENCE</scope>
</reference>
<evidence type="ECO:0000313" key="1">
    <source>
        <dbReference type="EMBL" id="ESN97095.1"/>
    </source>
</evidence>
<dbReference type="STRING" id="6412.T1FDC5"/>
<keyword evidence="3" id="KW-1185">Reference proteome</keyword>
<dbReference type="KEGG" id="hro:HELRODRAFT_178545"/>
<dbReference type="EMBL" id="AMQM01006473">
    <property type="status" value="NOT_ANNOTATED_CDS"/>
    <property type="molecule type" value="Genomic_DNA"/>
</dbReference>
<gene>
    <name evidence="2" type="primary">20206824</name>
    <name evidence="1" type="ORF">HELRODRAFT_178545</name>
</gene>
<evidence type="ECO:0000313" key="3">
    <source>
        <dbReference type="Proteomes" id="UP000015101"/>
    </source>
</evidence>
<reference evidence="2" key="3">
    <citation type="submission" date="2015-06" db="UniProtKB">
        <authorList>
            <consortium name="EnsemblMetazoa"/>
        </authorList>
    </citation>
    <scope>IDENTIFICATION</scope>
</reference>
<dbReference type="HOGENOM" id="CLU_1241317_0_0_1"/>
<dbReference type="OrthoDB" id="9992480at2759"/>
<dbReference type="GeneID" id="20206824"/>
<reference evidence="1 3" key="2">
    <citation type="journal article" date="2013" name="Nature">
        <title>Insights into bilaterian evolution from three spiralian genomes.</title>
        <authorList>
            <person name="Simakov O."/>
            <person name="Marletaz F."/>
            <person name="Cho S.J."/>
            <person name="Edsinger-Gonzales E."/>
            <person name="Havlak P."/>
            <person name="Hellsten U."/>
            <person name="Kuo D.H."/>
            <person name="Larsson T."/>
            <person name="Lv J."/>
            <person name="Arendt D."/>
            <person name="Savage R."/>
            <person name="Osoegawa K."/>
            <person name="de Jong P."/>
            <person name="Grimwood J."/>
            <person name="Chapman J.A."/>
            <person name="Shapiro H."/>
            <person name="Aerts A."/>
            <person name="Otillar R.P."/>
            <person name="Terry A.Y."/>
            <person name="Boore J.L."/>
            <person name="Grigoriev I.V."/>
            <person name="Lindberg D.R."/>
            <person name="Seaver E.C."/>
            <person name="Weisblat D.A."/>
            <person name="Putnam N.H."/>
            <person name="Rokhsar D.S."/>
        </authorList>
    </citation>
    <scope>NUCLEOTIDE SEQUENCE</scope>
</reference>
<dbReference type="Proteomes" id="UP000015101">
    <property type="component" value="Unassembled WGS sequence"/>
</dbReference>
<dbReference type="RefSeq" id="XP_009024876.1">
    <property type="nucleotide sequence ID" value="XM_009026628.1"/>
</dbReference>
<proteinExistence type="predicted"/>
<dbReference type="CTD" id="20206824"/>
<organism evidence="2 3">
    <name type="scientific">Helobdella robusta</name>
    <name type="common">Californian leech</name>
    <dbReference type="NCBI Taxonomy" id="6412"/>
    <lineage>
        <taxon>Eukaryota</taxon>
        <taxon>Metazoa</taxon>
        <taxon>Spiralia</taxon>
        <taxon>Lophotrochozoa</taxon>
        <taxon>Annelida</taxon>
        <taxon>Clitellata</taxon>
        <taxon>Hirudinea</taxon>
        <taxon>Rhynchobdellida</taxon>
        <taxon>Glossiphoniidae</taxon>
        <taxon>Helobdella</taxon>
    </lineage>
</organism>